<gene>
    <name evidence="1" type="ORF">BDM02DRAFT_3148271</name>
</gene>
<reference evidence="1" key="2">
    <citation type="journal article" date="2020" name="Nat. Commun.">
        <title>Large-scale genome sequencing of mycorrhizal fungi provides insights into the early evolution of symbiotic traits.</title>
        <authorList>
            <person name="Miyauchi S."/>
            <person name="Kiss E."/>
            <person name="Kuo A."/>
            <person name="Drula E."/>
            <person name="Kohler A."/>
            <person name="Sanchez-Garcia M."/>
            <person name="Morin E."/>
            <person name="Andreopoulos B."/>
            <person name="Barry K.W."/>
            <person name="Bonito G."/>
            <person name="Buee M."/>
            <person name="Carver A."/>
            <person name="Chen C."/>
            <person name="Cichocki N."/>
            <person name="Clum A."/>
            <person name="Culley D."/>
            <person name="Crous P.W."/>
            <person name="Fauchery L."/>
            <person name="Girlanda M."/>
            <person name="Hayes R.D."/>
            <person name="Keri Z."/>
            <person name="LaButti K."/>
            <person name="Lipzen A."/>
            <person name="Lombard V."/>
            <person name="Magnuson J."/>
            <person name="Maillard F."/>
            <person name="Murat C."/>
            <person name="Nolan M."/>
            <person name="Ohm R.A."/>
            <person name="Pangilinan J."/>
            <person name="Pereira M.F."/>
            <person name="Perotto S."/>
            <person name="Peter M."/>
            <person name="Pfister S."/>
            <person name="Riley R."/>
            <person name="Sitrit Y."/>
            <person name="Stielow J.B."/>
            <person name="Szollosi G."/>
            <person name="Zifcakova L."/>
            <person name="Stursova M."/>
            <person name="Spatafora J.W."/>
            <person name="Tedersoo L."/>
            <person name="Vaario L.M."/>
            <person name="Yamada A."/>
            <person name="Yan M."/>
            <person name="Wang P."/>
            <person name="Xu J."/>
            <person name="Bruns T."/>
            <person name="Baldrian P."/>
            <person name="Vilgalys R."/>
            <person name="Dunand C."/>
            <person name="Henrissat B."/>
            <person name="Grigoriev I.V."/>
            <person name="Hibbett D."/>
            <person name="Nagy L.G."/>
            <person name="Martin F.M."/>
        </authorList>
    </citation>
    <scope>NUCLEOTIDE SEQUENCE</scope>
    <source>
        <strain evidence="1">P2</strain>
    </source>
</reference>
<reference evidence="1" key="1">
    <citation type="submission" date="2019-10" db="EMBL/GenBank/DDBJ databases">
        <authorList>
            <consortium name="DOE Joint Genome Institute"/>
            <person name="Kuo A."/>
            <person name="Miyauchi S."/>
            <person name="Kiss E."/>
            <person name="Drula E."/>
            <person name="Kohler A."/>
            <person name="Sanchez-Garcia M."/>
            <person name="Andreopoulos B."/>
            <person name="Barry K.W."/>
            <person name="Bonito G."/>
            <person name="Buee M."/>
            <person name="Carver A."/>
            <person name="Chen C."/>
            <person name="Cichocki N."/>
            <person name="Clum A."/>
            <person name="Culley D."/>
            <person name="Crous P.W."/>
            <person name="Fauchery L."/>
            <person name="Girlanda M."/>
            <person name="Hayes R."/>
            <person name="Keri Z."/>
            <person name="Labutti K."/>
            <person name="Lipzen A."/>
            <person name="Lombard V."/>
            <person name="Magnuson J."/>
            <person name="Maillard F."/>
            <person name="Morin E."/>
            <person name="Murat C."/>
            <person name="Nolan M."/>
            <person name="Ohm R."/>
            <person name="Pangilinan J."/>
            <person name="Pereira M."/>
            <person name="Perotto S."/>
            <person name="Peter M."/>
            <person name="Riley R."/>
            <person name="Sitrit Y."/>
            <person name="Stielow B."/>
            <person name="Szollosi G."/>
            <person name="Zifcakova L."/>
            <person name="Stursova M."/>
            <person name="Spatafora J.W."/>
            <person name="Tedersoo L."/>
            <person name="Vaario L.-M."/>
            <person name="Yamada A."/>
            <person name="Yan M."/>
            <person name="Wang P."/>
            <person name="Xu J."/>
            <person name="Bruns T."/>
            <person name="Baldrian P."/>
            <person name="Vilgalys R."/>
            <person name="Henrissat B."/>
            <person name="Grigoriev I.V."/>
            <person name="Hibbett D."/>
            <person name="Nagy L.G."/>
            <person name="Martin F.M."/>
        </authorList>
    </citation>
    <scope>NUCLEOTIDE SEQUENCE</scope>
    <source>
        <strain evidence="1">P2</strain>
    </source>
</reference>
<keyword evidence="2" id="KW-1185">Reference proteome</keyword>
<dbReference type="EMBL" id="MU118073">
    <property type="protein sequence ID" value="KAF9645928.1"/>
    <property type="molecule type" value="Genomic_DNA"/>
</dbReference>
<accession>A0ACB6Z8J7</accession>
<sequence>MCDLKNSLHILSPGDKSYPHCHSVITGRKSWKTLKGKTEAVWPPYLEVALFEGLSRYQPSNPRATKSLGRFPNRNRFISEYILKKTSKHRTPKQVGSRLQQLRDTHQGKQLLQNLSDGSFSFEDTGSSSSSTVASSDPHPGYDYQDTLRTIVAIEILPEGVTDYSPRSSPSNTPASSPLSSAFPPSTFHHSQPRPISVIDPTVTFTSRSSMAAHSFFTVLRDGQAIHRETADVNLLSTSVDAGPSDIDCIFYYTAPLVPTFWSTICQDHDPSRYSIIHDIYQHAGSAAEPSSAPEQGYLILSVEYQFTYPESPYSSPQLSPTGSLGSISSSLPSPSSYNYEYTTGYSPVPCHERLYSAQSNMMVPSDMCYPDTHHLSGVTPYGQPRVYDGPPMLLPAVDITKGLCATQSSQQSQLSTPAGYLNHYVGLHSSFRRRFRRRRSVAMGVDV</sequence>
<organism evidence="1 2">
    <name type="scientific">Thelephora ganbajun</name>
    <name type="common">Ganba fungus</name>
    <dbReference type="NCBI Taxonomy" id="370292"/>
    <lineage>
        <taxon>Eukaryota</taxon>
        <taxon>Fungi</taxon>
        <taxon>Dikarya</taxon>
        <taxon>Basidiomycota</taxon>
        <taxon>Agaricomycotina</taxon>
        <taxon>Agaricomycetes</taxon>
        <taxon>Thelephorales</taxon>
        <taxon>Thelephoraceae</taxon>
        <taxon>Thelephora</taxon>
    </lineage>
</organism>
<comment type="caution">
    <text evidence="1">The sequence shown here is derived from an EMBL/GenBank/DDBJ whole genome shotgun (WGS) entry which is preliminary data.</text>
</comment>
<protein>
    <submittedName>
        <fullName evidence="1">Uncharacterized protein</fullName>
    </submittedName>
</protein>
<name>A0ACB6Z8J7_THEGA</name>
<proteinExistence type="predicted"/>
<evidence type="ECO:0000313" key="2">
    <source>
        <dbReference type="Proteomes" id="UP000886501"/>
    </source>
</evidence>
<evidence type="ECO:0000313" key="1">
    <source>
        <dbReference type="EMBL" id="KAF9645928.1"/>
    </source>
</evidence>
<dbReference type="Proteomes" id="UP000886501">
    <property type="component" value="Unassembled WGS sequence"/>
</dbReference>